<reference evidence="7 8" key="1">
    <citation type="journal article" date="2016" name="Nat. Commun.">
        <title>Thousands of microbial genomes shed light on interconnected biogeochemical processes in an aquifer system.</title>
        <authorList>
            <person name="Anantharaman K."/>
            <person name="Brown C.T."/>
            <person name="Hug L.A."/>
            <person name="Sharon I."/>
            <person name="Castelle C.J."/>
            <person name="Probst A.J."/>
            <person name="Thomas B.C."/>
            <person name="Singh A."/>
            <person name="Wilkins M.J."/>
            <person name="Karaoz U."/>
            <person name="Brodie E.L."/>
            <person name="Williams K.H."/>
            <person name="Hubbard S.S."/>
            <person name="Banfield J.F."/>
        </authorList>
    </citation>
    <scope>NUCLEOTIDE SEQUENCE [LARGE SCALE GENOMIC DNA]</scope>
</reference>
<evidence type="ECO:0000256" key="3">
    <source>
        <dbReference type="ARBA" id="ARBA00022781"/>
    </source>
</evidence>
<dbReference type="EMBL" id="MFZG01000009">
    <property type="protein sequence ID" value="OGK17375.1"/>
    <property type="molecule type" value="Genomic_DNA"/>
</dbReference>
<keyword evidence="6" id="KW-0066">ATP synthesis</keyword>
<evidence type="ECO:0000256" key="1">
    <source>
        <dbReference type="ARBA" id="ARBA00004370"/>
    </source>
</evidence>
<dbReference type="Proteomes" id="UP000177208">
    <property type="component" value="Unassembled WGS sequence"/>
</dbReference>
<organism evidence="7 8">
    <name type="scientific">Candidatus Roizmanbacteria bacterium RIFCSPHIGHO2_01_FULL_39_12c</name>
    <dbReference type="NCBI Taxonomy" id="1802031"/>
    <lineage>
        <taxon>Bacteria</taxon>
        <taxon>Candidatus Roizmaniibacteriota</taxon>
    </lineage>
</organism>
<evidence type="ECO:0000256" key="2">
    <source>
        <dbReference type="ARBA" id="ARBA00022448"/>
    </source>
</evidence>
<evidence type="ECO:0000313" key="7">
    <source>
        <dbReference type="EMBL" id="OGK17375.1"/>
    </source>
</evidence>
<keyword evidence="2" id="KW-0813">Transport</keyword>
<dbReference type="PRINTS" id="PR00125">
    <property type="entry name" value="ATPASEDELTA"/>
</dbReference>
<dbReference type="AlphaFoldDB" id="A0A1F7GEV4"/>
<comment type="caution">
    <text evidence="7">The sequence shown here is derived from an EMBL/GenBank/DDBJ whole genome shotgun (WGS) entry which is preliminary data.</text>
</comment>
<dbReference type="GO" id="GO:0016020">
    <property type="term" value="C:membrane"/>
    <property type="evidence" value="ECO:0007669"/>
    <property type="project" value="UniProtKB-SubCell"/>
</dbReference>
<dbReference type="GO" id="GO:0046933">
    <property type="term" value="F:proton-transporting ATP synthase activity, rotational mechanism"/>
    <property type="evidence" value="ECO:0007669"/>
    <property type="project" value="InterPro"/>
</dbReference>
<evidence type="ECO:0000256" key="4">
    <source>
        <dbReference type="ARBA" id="ARBA00023065"/>
    </source>
</evidence>
<evidence type="ECO:0000256" key="6">
    <source>
        <dbReference type="ARBA" id="ARBA00023310"/>
    </source>
</evidence>
<name>A0A1F7GEV4_9BACT</name>
<accession>A0A1F7GEV4</accession>
<keyword evidence="5" id="KW-0472">Membrane</keyword>
<evidence type="ECO:0000256" key="5">
    <source>
        <dbReference type="ARBA" id="ARBA00023136"/>
    </source>
</evidence>
<comment type="subcellular location">
    <subcellularLocation>
        <location evidence="1">Membrane</location>
    </subcellularLocation>
</comment>
<dbReference type="InterPro" id="IPR000711">
    <property type="entry name" value="ATPase_OSCP/dsu"/>
</dbReference>
<proteinExistence type="predicted"/>
<gene>
    <name evidence="7" type="ORF">A2774_04225</name>
</gene>
<protein>
    <submittedName>
        <fullName evidence="7">Uncharacterized protein</fullName>
    </submittedName>
</protein>
<keyword evidence="3" id="KW-0375">Hydrogen ion transport</keyword>
<keyword evidence="4" id="KW-0406">Ion transport</keyword>
<evidence type="ECO:0000313" key="8">
    <source>
        <dbReference type="Proteomes" id="UP000177208"/>
    </source>
</evidence>
<sequence length="94" mass="11130">MDKQDSIEEQLYQYLGRRINREEKNATLISAYKLSEEEINKIKKSFPEIKNYKLSNIIQTEIISGFMLKFGSYIMDFSLAGRLKNLHKLFYEIA</sequence>
<dbReference type="Pfam" id="PF00213">
    <property type="entry name" value="OSCP"/>
    <property type="match status" value="1"/>
</dbReference>